<evidence type="ECO:0000313" key="5">
    <source>
        <dbReference type="WBParaSite" id="DME_0000375901-mRNA-1"/>
    </source>
</evidence>
<name>A0A0N4U9I9_DRAME</name>
<accession>A0A0N4U9I9</accession>
<evidence type="ECO:0000313" key="4">
    <source>
        <dbReference type="Proteomes" id="UP000274756"/>
    </source>
</evidence>
<evidence type="ECO:0000256" key="1">
    <source>
        <dbReference type="SAM" id="Phobius"/>
    </source>
</evidence>
<protein>
    <submittedName>
        <fullName evidence="2 5">Uncharacterized protein</fullName>
    </submittedName>
</protein>
<keyword evidence="1" id="KW-0472">Membrane</keyword>
<feature type="transmembrane region" description="Helical" evidence="1">
    <location>
        <begin position="158"/>
        <end position="182"/>
    </location>
</feature>
<reference evidence="5" key="1">
    <citation type="submission" date="2017-02" db="UniProtKB">
        <authorList>
            <consortium name="WormBaseParasite"/>
        </authorList>
    </citation>
    <scope>IDENTIFICATION</scope>
</reference>
<dbReference type="WBParaSite" id="DME_0000375901-mRNA-1">
    <property type="protein sequence ID" value="DME_0000375901-mRNA-1"/>
    <property type="gene ID" value="DME_0000375901"/>
</dbReference>
<dbReference type="OrthoDB" id="5794450at2759"/>
<organism evidence="3 5">
    <name type="scientific">Dracunculus medinensis</name>
    <name type="common">Guinea worm</name>
    <dbReference type="NCBI Taxonomy" id="318479"/>
    <lineage>
        <taxon>Eukaryota</taxon>
        <taxon>Metazoa</taxon>
        <taxon>Ecdysozoa</taxon>
        <taxon>Nematoda</taxon>
        <taxon>Chromadorea</taxon>
        <taxon>Rhabditida</taxon>
        <taxon>Spirurina</taxon>
        <taxon>Dracunculoidea</taxon>
        <taxon>Dracunculidae</taxon>
        <taxon>Dracunculus</taxon>
    </lineage>
</organism>
<feature type="transmembrane region" description="Helical" evidence="1">
    <location>
        <begin position="35"/>
        <end position="59"/>
    </location>
</feature>
<dbReference type="Proteomes" id="UP000038040">
    <property type="component" value="Unplaced"/>
</dbReference>
<keyword evidence="4" id="KW-1185">Reference proteome</keyword>
<evidence type="ECO:0000313" key="2">
    <source>
        <dbReference type="EMBL" id="VDN57791.1"/>
    </source>
</evidence>
<evidence type="ECO:0000313" key="3">
    <source>
        <dbReference type="Proteomes" id="UP000038040"/>
    </source>
</evidence>
<keyword evidence="1" id="KW-1133">Transmembrane helix</keyword>
<sequence>MRSTMHLNSSSAYRFSSGNDPTHNPMIRPATQSNLIFWEIVVAFSIIIASATLQAFHFLNNQWLVQYDEKFEYQRGLGDDCVKSDLFENGIKCSKWSSSSNSFLMNGFNIKAENVQKPSLGLIIVHFIVMITTLLYIGVIFCLFIVCVRKDLRTKYVLCISSLVLGKGFLFSFLLLLASTIFNLSAPKSDVLRDNHMGIEIGLDNFFSQNFLMKFELIN</sequence>
<feature type="transmembrane region" description="Helical" evidence="1">
    <location>
        <begin position="123"/>
        <end position="146"/>
    </location>
</feature>
<keyword evidence="1" id="KW-0812">Transmembrane</keyword>
<reference evidence="2 4" key="2">
    <citation type="submission" date="2018-11" db="EMBL/GenBank/DDBJ databases">
        <authorList>
            <consortium name="Pathogen Informatics"/>
        </authorList>
    </citation>
    <scope>NUCLEOTIDE SEQUENCE [LARGE SCALE GENOMIC DNA]</scope>
</reference>
<gene>
    <name evidence="2" type="ORF">DME_LOCUS7764</name>
</gene>
<proteinExistence type="predicted"/>
<dbReference type="EMBL" id="UYYG01001162">
    <property type="protein sequence ID" value="VDN57791.1"/>
    <property type="molecule type" value="Genomic_DNA"/>
</dbReference>
<dbReference type="Proteomes" id="UP000274756">
    <property type="component" value="Unassembled WGS sequence"/>
</dbReference>
<dbReference type="AlphaFoldDB" id="A0A0N4U9I9"/>